<dbReference type="KEGG" id="mml:MLC_6170"/>
<evidence type="ECO:0000256" key="1">
    <source>
        <dbReference type="SAM" id="Coils"/>
    </source>
</evidence>
<reference evidence="4" key="1">
    <citation type="journal article" date="2011" name="BMC Genomics">
        <title>Mycoplasma mycoides, from "mycoides Small Colony" to "capri". A microevolutionary perspective.</title>
        <authorList>
            <person name="Thiaucourt F."/>
            <person name="Manso-Silvan L."/>
            <person name="Salah W."/>
            <person name="Barbe V."/>
            <person name="Berger A."/>
            <person name="Jacob D."/>
            <person name="Breton M."/>
            <person name="Dupuy V."/>
            <person name="Lomenech A.M."/>
            <person name="Blanchard A."/>
            <person name="Sirand-Pugnet P."/>
        </authorList>
    </citation>
    <scope>NUCLEOTIDE SEQUENCE [LARGE SCALE GENOMIC DNA]</scope>
    <source>
        <strain evidence="4">95010</strain>
    </source>
</reference>
<feature type="transmembrane region" description="Helical" evidence="2">
    <location>
        <begin position="52"/>
        <end position="69"/>
    </location>
</feature>
<dbReference type="HOGENOM" id="CLU_106271_0_0_14"/>
<gene>
    <name evidence="3" type="ORF">MLC_6170</name>
</gene>
<dbReference type="RefSeq" id="WP_013729732.1">
    <property type="nucleotide sequence ID" value="NC_015431.1"/>
</dbReference>
<keyword evidence="2" id="KW-0472">Membrane</keyword>
<name>F4MQG2_MYCML</name>
<protein>
    <submittedName>
        <fullName evidence="3">Uncharacterized protein</fullName>
    </submittedName>
</protein>
<dbReference type="EMBL" id="FQ377874">
    <property type="protein sequence ID" value="CBW54345.1"/>
    <property type="molecule type" value="Genomic_DNA"/>
</dbReference>
<keyword evidence="2" id="KW-1133">Transmembrane helix</keyword>
<dbReference type="AlphaFoldDB" id="F4MQG2"/>
<accession>F4MQG2</accession>
<keyword evidence="1" id="KW-0175">Coiled coil</keyword>
<reference evidence="4" key="2">
    <citation type="journal article" date="2011" name="BMC Genomics">
        <title>Mycoplasma mycoides, from mycoides Small Colony to capri. A microevolutionary perspective.</title>
        <authorList>
            <person name="Thiaucourt F."/>
            <person name="Manso-Silvan L."/>
            <person name="Salah W."/>
            <person name="Barbe V."/>
            <person name="Berger A."/>
            <person name="Jacob D."/>
            <person name="Breton M."/>
            <person name="Dupuy V."/>
            <person name="Lomenech A.M."/>
            <person name="Blanchard A."/>
            <person name="Sirand-Pugnet P."/>
        </authorList>
    </citation>
    <scope>NUCLEOTIDE SEQUENCE [LARGE SCALE GENOMIC DNA]</scope>
    <source>
        <strain evidence="4">95010</strain>
    </source>
</reference>
<evidence type="ECO:0000256" key="2">
    <source>
        <dbReference type="SAM" id="Phobius"/>
    </source>
</evidence>
<proteinExistence type="predicted"/>
<evidence type="ECO:0000313" key="4">
    <source>
        <dbReference type="Proteomes" id="UP000010103"/>
    </source>
</evidence>
<organism evidence="3 4">
    <name type="scientific">Mycoplasma mycoides subsp. capri LC str. 95010</name>
    <dbReference type="NCBI Taxonomy" id="862259"/>
    <lineage>
        <taxon>Bacteria</taxon>
        <taxon>Bacillati</taxon>
        <taxon>Mycoplasmatota</taxon>
        <taxon>Mollicutes</taxon>
        <taxon>Mycoplasmataceae</taxon>
        <taxon>Mycoplasma</taxon>
    </lineage>
</organism>
<evidence type="ECO:0000313" key="3">
    <source>
        <dbReference type="EMBL" id="CBW54345.1"/>
    </source>
</evidence>
<sequence length="161" mass="19279">MRTKAVFPQRLRKVRFYIYKSLSLIDAVYLVFCIFLGFILFKSLSIVSNNQYRLIISIVIPICVALLILPTNWNKPEIRLYHQIKWLFLFAITPKKFKKTNKKNSNLEEIKKQKVFKIVSNKSKKTNKQTEEFNQNQSLEQELKELKNLINQQLRTKRKKK</sequence>
<dbReference type="Proteomes" id="UP000010103">
    <property type="component" value="Chromosome"/>
</dbReference>
<feature type="coiled-coil region" evidence="1">
    <location>
        <begin position="129"/>
        <end position="159"/>
    </location>
</feature>
<feature type="transmembrane region" description="Helical" evidence="2">
    <location>
        <begin position="21"/>
        <end position="40"/>
    </location>
</feature>
<keyword evidence="2" id="KW-0812">Transmembrane</keyword>